<name>A0A095BZ40_SCHHA</name>
<protein>
    <submittedName>
        <fullName evidence="4">Checkpoint protein HUS1</fullName>
    </submittedName>
</protein>
<feature type="region of interest" description="Disordered" evidence="3">
    <location>
        <begin position="107"/>
        <end position="127"/>
    </location>
</feature>
<dbReference type="InterPro" id="IPR007150">
    <property type="entry name" value="HUS1/Mec3"/>
</dbReference>
<organism evidence="4">
    <name type="scientific">Schistosoma haematobium</name>
    <name type="common">Blood fluke</name>
    <dbReference type="NCBI Taxonomy" id="6185"/>
    <lineage>
        <taxon>Eukaryota</taxon>
        <taxon>Metazoa</taxon>
        <taxon>Spiralia</taxon>
        <taxon>Lophotrochozoa</taxon>
        <taxon>Platyhelminthes</taxon>
        <taxon>Trematoda</taxon>
        <taxon>Digenea</taxon>
        <taxon>Strigeidida</taxon>
        <taxon>Schistosomatoidea</taxon>
        <taxon>Schistosomatidae</taxon>
        <taxon>Schistosoma</taxon>
    </lineage>
</organism>
<proteinExistence type="predicted"/>
<dbReference type="GO" id="GO:0035861">
    <property type="term" value="C:site of double-strand break"/>
    <property type="evidence" value="ECO:0007669"/>
    <property type="project" value="TreeGrafter"/>
</dbReference>
<sequence>MLVFLEANGFEICLSRRTDPVGVVAYVDVKSSFGNPAIALSASLESLGAKVCHTLSHLVTHVIFRNGSEVVRSWATKRNIPVVSPAWVKASRMMKVKAPEAAYFEKEDGSDLSELPTKMDNEDSSDVKVTNRTGVDISDREYNNGLSVFKPIRVSEKFIRPKTPPGMRDFLLRIQKGQILNGEDTICDETVLMNSRENIENDEPGPSVGEGFQNSNVKPKALTDSPITSTQNITDQSKVLEFRNSLSPIINQPQSSVIIDDSIISNSLIENYPVTTNSQQKLSSKFRLINPNVDSPSEQLIVPKIKKASHLFNEINNQSKKLRRKSSINSKRISIGTPLTPDILLDFVSSTHSSKSANTKKHNTESVDNKLENVQQQLKKSNLLTYRKSTKLFSNLKNSPSVTPKLRSKSILKEVNHNSNTTTTTTTTNGDDDDHNNTKVKLKTTLSTGKRTPIHKQSRQSTHNSQSKSKSITEKKTNNNEEMKNLLASSSRKQNVNSSKDISIQQRKKSMSALCTQTLRPVIVRLPSNVDLDATKIVPCLEESESLNKQQDKSNQTLMVSNSVHKKSCGVTNELLPDNHYKAKLNNNEITPLSTTPKRLSVSQIKTINKRSSLEEFRSTPQVKRKDMSIRSPVASEIGATRISIVFSGTQSEEEQVLIALLKSSNLIGYDIIKPSFSHSHLTRTKCKLGTANRSSGLSEFTHLVTESPCRRTLKLFHALIRGAHIVTTDWIRQSVTLNMWLSESEFKPPGLPRLSRMQRMNRLFSSVGIIYVDIDTKPPRQDLVDLLNLGGALLTNRKTEATILIGCNMSNKICIKPKWILDIVQMIAGLAKNVILHLNKNQLLFIIKERSVFGGVTAWCDLDLAILFPERICEGISPDQNEIFLELNIDHLLHCIRPNTQSTSSRNPLYNSNCTSNSYTTVNKSRIGSNSVTGMISNLDQSVCRLLGLKIKLVRRKTPCLAIELDQSSVTGHPRAVWHFIPVQVVPPRLWDEFVELPDPDFNVSIFFPPVKTLRPFVDRMKKFAKFIIISANGSGELNFAVNVETLASVKLTFRGLKARSWMNSESFSTEINDSIDEARSTIWDSNDVDLDNSKQLNNNEDPNKKLVSISLDLRRISQLLSSPRIAPSCFVCNIIHEKLAQFLVLFDNYKLKYNIPASNL</sequence>
<dbReference type="InterPro" id="IPR036420">
    <property type="entry name" value="BRCT_dom_sf"/>
</dbReference>
<dbReference type="SUPFAM" id="SSF52113">
    <property type="entry name" value="BRCT domain"/>
    <property type="match status" value="2"/>
</dbReference>
<reference evidence="4" key="1">
    <citation type="journal article" date="2012" name="Nat. Genet.">
        <title>Whole-genome sequence of Schistosoma haematobium.</title>
        <authorList>
            <person name="Young N.D."/>
            <person name="Jex A.R."/>
            <person name="Li B."/>
            <person name="Liu S."/>
            <person name="Yang L."/>
            <person name="Xiong Z."/>
            <person name="Li Y."/>
            <person name="Cantacessi C."/>
            <person name="Hall R.S."/>
            <person name="Xu X."/>
            <person name="Chen F."/>
            <person name="Wu X."/>
            <person name="Zerlotini A."/>
            <person name="Oliveira G."/>
            <person name="Hofmann A."/>
            <person name="Zhang G."/>
            <person name="Fang X."/>
            <person name="Kang Y."/>
            <person name="Campbell B.E."/>
            <person name="Loukas A."/>
            <person name="Ranganathan S."/>
            <person name="Rollinson D."/>
            <person name="Rinaldi G."/>
            <person name="Brindley P.J."/>
            <person name="Yang H."/>
            <person name="Wang J."/>
            <person name="Wang J."/>
            <person name="Gasser R.B."/>
        </authorList>
    </citation>
    <scope>NUCLEOTIDE SEQUENCE [LARGE SCALE GENOMIC DNA]</scope>
</reference>
<feature type="region of interest" description="Disordered" evidence="3">
    <location>
        <begin position="488"/>
        <end position="507"/>
    </location>
</feature>
<comment type="subcellular location">
    <subcellularLocation>
        <location evidence="1">Nucleus</location>
    </subcellularLocation>
</comment>
<dbReference type="Gene3D" id="3.70.10.10">
    <property type="match status" value="1"/>
</dbReference>
<dbReference type="GO" id="GO:0033314">
    <property type="term" value="P:mitotic DNA replication checkpoint signaling"/>
    <property type="evidence" value="ECO:0007669"/>
    <property type="project" value="TreeGrafter"/>
</dbReference>
<dbReference type="GO" id="GO:0030896">
    <property type="term" value="C:checkpoint clamp complex"/>
    <property type="evidence" value="ECO:0007669"/>
    <property type="project" value="InterPro"/>
</dbReference>
<dbReference type="GO" id="GO:0000724">
    <property type="term" value="P:double-strand break repair via homologous recombination"/>
    <property type="evidence" value="ECO:0007669"/>
    <property type="project" value="TreeGrafter"/>
</dbReference>
<dbReference type="STRING" id="6185.A0A095BZ40"/>
<feature type="compositionally biased region" description="Basic and acidic residues" evidence="3">
    <location>
        <begin position="471"/>
        <end position="480"/>
    </location>
</feature>
<evidence type="ECO:0000256" key="2">
    <source>
        <dbReference type="ARBA" id="ARBA00023242"/>
    </source>
</evidence>
<dbReference type="Pfam" id="PF04005">
    <property type="entry name" value="Hus1"/>
    <property type="match status" value="1"/>
</dbReference>
<evidence type="ECO:0000313" key="4">
    <source>
        <dbReference type="EMBL" id="KGB34443.1"/>
    </source>
</evidence>
<dbReference type="Pfam" id="PF12738">
    <property type="entry name" value="PTCB-BRCT"/>
    <property type="match status" value="1"/>
</dbReference>
<dbReference type="PANTHER" id="PTHR12900">
    <property type="entry name" value="MITOTIC AND DNA DAMAGE CHECKPOINT PROTEIN HUS1"/>
    <property type="match status" value="1"/>
</dbReference>
<gene>
    <name evidence="4" type="ORF">MS3_02655</name>
</gene>
<feature type="compositionally biased region" description="Polar residues" evidence="3">
    <location>
        <begin position="488"/>
        <end position="505"/>
    </location>
</feature>
<dbReference type="GO" id="GO:0006289">
    <property type="term" value="P:nucleotide-excision repair"/>
    <property type="evidence" value="ECO:0007669"/>
    <property type="project" value="TreeGrafter"/>
</dbReference>
<dbReference type="AlphaFoldDB" id="A0A095BZ40"/>
<dbReference type="Gene3D" id="3.40.50.10190">
    <property type="entry name" value="BRCT domain"/>
    <property type="match status" value="2"/>
</dbReference>
<dbReference type="EMBL" id="KL250610">
    <property type="protein sequence ID" value="KGB34443.1"/>
    <property type="molecule type" value="Genomic_DNA"/>
</dbReference>
<keyword evidence="2" id="KW-0539">Nucleus</keyword>
<dbReference type="Pfam" id="PF00533">
    <property type="entry name" value="BRCT"/>
    <property type="match status" value="1"/>
</dbReference>
<feature type="region of interest" description="Disordered" evidence="3">
    <location>
        <begin position="395"/>
        <end position="480"/>
    </location>
</feature>
<dbReference type="PANTHER" id="PTHR12900:SF0">
    <property type="entry name" value="CHECKPOINT PROTEIN"/>
    <property type="match status" value="1"/>
</dbReference>
<dbReference type="InterPro" id="IPR001357">
    <property type="entry name" value="BRCT_dom"/>
</dbReference>
<dbReference type="SMART" id="SM00292">
    <property type="entry name" value="BRCT"/>
    <property type="match status" value="3"/>
</dbReference>
<dbReference type="PROSITE" id="PS50172">
    <property type="entry name" value="BRCT"/>
    <property type="match status" value="2"/>
</dbReference>
<dbReference type="CDD" id="cd17716">
    <property type="entry name" value="BRCT_microcephalin_rpt1"/>
    <property type="match status" value="1"/>
</dbReference>
<dbReference type="GO" id="GO:0000723">
    <property type="term" value="P:telomere maintenance"/>
    <property type="evidence" value="ECO:0007669"/>
    <property type="project" value="TreeGrafter"/>
</dbReference>
<dbReference type="CDD" id="cd17751">
    <property type="entry name" value="BRCT_microcephalin_rpt3"/>
    <property type="match status" value="1"/>
</dbReference>
<dbReference type="GO" id="GO:0031573">
    <property type="term" value="P:mitotic intra-S DNA damage checkpoint signaling"/>
    <property type="evidence" value="ECO:0007669"/>
    <property type="project" value="TreeGrafter"/>
</dbReference>
<evidence type="ECO:0000256" key="1">
    <source>
        <dbReference type="ARBA" id="ARBA00004123"/>
    </source>
</evidence>
<feature type="compositionally biased region" description="Low complexity" evidence="3">
    <location>
        <begin position="417"/>
        <end position="429"/>
    </location>
</feature>
<feature type="region of interest" description="Disordered" evidence="3">
    <location>
        <begin position="351"/>
        <end position="370"/>
    </location>
</feature>
<evidence type="ECO:0000256" key="3">
    <source>
        <dbReference type="SAM" id="MobiDB-lite"/>
    </source>
</evidence>
<dbReference type="GO" id="GO:0044778">
    <property type="term" value="P:meiotic DNA integrity checkpoint signaling"/>
    <property type="evidence" value="ECO:0007669"/>
    <property type="project" value="TreeGrafter"/>
</dbReference>
<accession>A0A095BZ40</accession>